<dbReference type="eggNOG" id="COG0008">
    <property type="taxonomic scope" value="Bacteria"/>
</dbReference>
<evidence type="ECO:0000313" key="11">
    <source>
        <dbReference type="Proteomes" id="UP000000238"/>
    </source>
</evidence>
<dbReference type="SUPFAM" id="SSF52374">
    <property type="entry name" value="Nucleotidylyl transferase"/>
    <property type="match status" value="1"/>
</dbReference>
<dbReference type="EMBL" id="CP000155">
    <property type="protein sequence ID" value="ABC32904.1"/>
    <property type="molecule type" value="Genomic_DNA"/>
</dbReference>
<accession>Q2S8X0</accession>
<dbReference type="Proteomes" id="UP000000238">
    <property type="component" value="Chromosome"/>
</dbReference>
<gene>
    <name evidence="7" type="primary">gluQ</name>
    <name evidence="10" type="ordered locus">HCH_06257</name>
</gene>
<evidence type="ECO:0000256" key="7">
    <source>
        <dbReference type="HAMAP-Rule" id="MF_01428"/>
    </source>
</evidence>
<dbReference type="InterPro" id="IPR022380">
    <property type="entry name" value="Glu-Q_tRNA(Asp)_Synthase"/>
</dbReference>
<dbReference type="PANTHER" id="PTHR43311">
    <property type="entry name" value="GLUTAMATE--TRNA LIGASE"/>
    <property type="match status" value="1"/>
</dbReference>
<dbReference type="Gene3D" id="3.40.50.620">
    <property type="entry name" value="HUPs"/>
    <property type="match status" value="1"/>
</dbReference>
<evidence type="ECO:0000256" key="4">
    <source>
        <dbReference type="ARBA" id="ARBA00022833"/>
    </source>
</evidence>
<dbReference type="GO" id="GO:0005524">
    <property type="term" value="F:ATP binding"/>
    <property type="evidence" value="ECO:0007669"/>
    <property type="project" value="UniProtKB-KW"/>
</dbReference>
<dbReference type="GO" id="GO:0006400">
    <property type="term" value="P:tRNA modification"/>
    <property type="evidence" value="ECO:0007669"/>
    <property type="project" value="InterPro"/>
</dbReference>
<name>Q2S8X0_HAHCH</name>
<dbReference type="KEGG" id="hch:HCH_06257"/>
<evidence type="ECO:0000256" key="5">
    <source>
        <dbReference type="ARBA" id="ARBA00022840"/>
    </source>
</evidence>
<comment type="function">
    <text evidence="7">Catalyzes the tRNA-independent activation of glutamate in presence of ATP and the subsequent transfer of glutamate onto a tRNA(Asp). Glutamate is transferred on the 2-amino-5-(4,5-dihydroxy-2-cyclopenten-1-yl) moiety of the queuosine in the wobble position of the QUC anticodon.</text>
</comment>
<dbReference type="HAMAP" id="MF_01428">
    <property type="entry name" value="Glu_Q_tRNA_synth"/>
    <property type="match status" value="1"/>
</dbReference>
<feature type="binding site" evidence="7">
    <location>
        <position position="235"/>
    </location>
    <ligand>
        <name>ATP</name>
        <dbReference type="ChEBI" id="CHEBI:30616"/>
    </ligand>
</feature>
<evidence type="ECO:0000256" key="8">
    <source>
        <dbReference type="RuleBase" id="RU363037"/>
    </source>
</evidence>
<dbReference type="InterPro" id="IPR014729">
    <property type="entry name" value="Rossmann-like_a/b/a_fold"/>
</dbReference>
<dbReference type="InterPro" id="IPR020058">
    <property type="entry name" value="Glu/Gln-tRNA-synth_Ib_cat-dom"/>
</dbReference>
<dbReference type="AlphaFoldDB" id="Q2S8X0"/>
<dbReference type="GO" id="GO:0004818">
    <property type="term" value="F:glutamate-tRNA ligase activity"/>
    <property type="evidence" value="ECO:0007669"/>
    <property type="project" value="TreeGrafter"/>
</dbReference>
<feature type="binding site" evidence="7">
    <location>
        <position position="176"/>
    </location>
    <ligand>
        <name>L-glutamate</name>
        <dbReference type="ChEBI" id="CHEBI:29985"/>
    </ligand>
</feature>
<keyword evidence="1 7" id="KW-0436">Ligase</keyword>
<sequence length="301" mass="33400">MQAVSSDIYRGRFAPSPTGPLHFGSLVGALASYLDARSRQGIWLVRIEDIDPLREVPGAADSILRTLEAHGMLWDESIIYQSHRLSAYSELLAQLLANGHAYPCPCSRKELSERHGRHLDACRLRQTPPGAEYAYRFAVTDAEHSFNDLIQGAVPYRLHGELDDFVIRRKEGFFSYQLAVVCDDLAQGVSHIIRGSDLLDSTPLQYQMYQALGRACPQVGHFPVVVDASGAKLSKQNLAPGLDNRQIMNNLRAAATALLIDNIELMQAETPHELLPQLTLRWSRDKIHGLRSVPLPDIASA</sequence>
<dbReference type="RefSeq" id="WP_011399960.1">
    <property type="nucleotide sequence ID" value="NC_007645.1"/>
</dbReference>
<dbReference type="OrthoDB" id="9807503at2"/>
<keyword evidence="3 7" id="KW-0547">Nucleotide-binding</keyword>
<protein>
    <recommendedName>
        <fullName evidence="7">Glutamyl-Q tRNA(Asp) synthetase</fullName>
        <shortName evidence="7">Glu-Q-RSs</shortName>
        <ecNumber evidence="7">6.1.1.-</ecNumber>
    </recommendedName>
</protein>
<dbReference type="InterPro" id="IPR000924">
    <property type="entry name" value="Glu/Gln-tRNA-synth"/>
</dbReference>
<feature type="binding site" evidence="7">
    <location>
        <position position="48"/>
    </location>
    <ligand>
        <name>L-glutamate</name>
        <dbReference type="ChEBI" id="CHEBI:29985"/>
    </ligand>
</feature>
<dbReference type="Pfam" id="PF00749">
    <property type="entry name" value="tRNA-synt_1c"/>
    <property type="match status" value="1"/>
</dbReference>
<evidence type="ECO:0000256" key="6">
    <source>
        <dbReference type="ARBA" id="ARBA00023146"/>
    </source>
</evidence>
<proteinExistence type="inferred from homology"/>
<dbReference type="EC" id="6.1.1.-" evidence="7"/>
<keyword evidence="11" id="KW-1185">Reference proteome</keyword>
<dbReference type="InterPro" id="IPR049940">
    <property type="entry name" value="GluQ/Sye"/>
</dbReference>
<evidence type="ECO:0000256" key="1">
    <source>
        <dbReference type="ARBA" id="ARBA00022598"/>
    </source>
</evidence>
<feature type="binding site" evidence="7">
    <location>
        <position position="194"/>
    </location>
    <ligand>
        <name>L-glutamate</name>
        <dbReference type="ChEBI" id="CHEBI:29985"/>
    </ligand>
</feature>
<keyword evidence="6 7" id="KW-0030">Aminoacyl-tRNA synthetase</keyword>
<dbReference type="GO" id="GO:0008270">
    <property type="term" value="F:zinc ion binding"/>
    <property type="evidence" value="ECO:0007669"/>
    <property type="project" value="InterPro"/>
</dbReference>
<reference evidence="10 11" key="1">
    <citation type="journal article" date="2005" name="Nucleic Acids Res.">
        <title>Genomic blueprint of Hahella chejuensis, a marine microbe producing an algicidal agent.</title>
        <authorList>
            <person name="Jeong H."/>
            <person name="Yim J.H."/>
            <person name="Lee C."/>
            <person name="Choi S.-H."/>
            <person name="Park Y.K."/>
            <person name="Yoon S.H."/>
            <person name="Hur C.-G."/>
            <person name="Kang H.-Y."/>
            <person name="Kim D."/>
            <person name="Lee H.H."/>
            <person name="Park K.H."/>
            <person name="Park S.-H."/>
            <person name="Park H.-S."/>
            <person name="Lee H.K."/>
            <person name="Oh T.K."/>
            <person name="Kim J.F."/>
        </authorList>
    </citation>
    <scope>NUCLEOTIDE SEQUENCE [LARGE SCALE GENOMIC DNA]</scope>
    <source>
        <strain evidence="10 11">KCTC 2396</strain>
    </source>
</reference>
<feature type="short sequence motif" description="'HIGH' region" evidence="7">
    <location>
        <begin position="15"/>
        <end position="25"/>
    </location>
</feature>
<evidence type="ECO:0000259" key="9">
    <source>
        <dbReference type="Pfam" id="PF00749"/>
    </source>
</evidence>
<dbReference type="STRING" id="349521.HCH_06257"/>
<keyword evidence="2" id="KW-0479">Metal-binding</keyword>
<dbReference type="PRINTS" id="PR00987">
    <property type="entry name" value="TRNASYNTHGLU"/>
</dbReference>
<dbReference type="PANTHER" id="PTHR43311:SF1">
    <property type="entry name" value="GLUTAMYL-Q TRNA(ASP) SYNTHETASE"/>
    <property type="match status" value="1"/>
</dbReference>
<dbReference type="NCBIfam" id="TIGR03838">
    <property type="entry name" value="queuosine_YadB"/>
    <property type="match status" value="1"/>
</dbReference>
<keyword evidence="8" id="KW-0648">Protein biosynthesis</keyword>
<organism evidence="10 11">
    <name type="scientific">Hahella chejuensis (strain KCTC 2396)</name>
    <dbReference type="NCBI Taxonomy" id="349521"/>
    <lineage>
        <taxon>Bacteria</taxon>
        <taxon>Pseudomonadati</taxon>
        <taxon>Pseudomonadota</taxon>
        <taxon>Gammaproteobacteria</taxon>
        <taxon>Oceanospirillales</taxon>
        <taxon>Hahellaceae</taxon>
        <taxon>Hahella</taxon>
    </lineage>
</organism>
<feature type="short sequence motif" description="'KMSKS' region" evidence="7">
    <location>
        <begin position="232"/>
        <end position="236"/>
    </location>
</feature>
<keyword evidence="5 7" id="KW-0067">ATP-binding</keyword>
<evidence type="ECO:0000256" key="2">
    <source>
        <dbReference type="ARBA" id="ARBA00022723"/>
    </source>
</evidence>
<evidence type="ECO:0000256" key="3">
    <source>
        <dbReference type="ARBA" id="ARBA00022741"/>
    </source>
</evidence>
<feature type="domain" description="Glutamyl/glutaminyl-tRNA synthetase class Ib catalytic" evidence="9">
    <location>
        <begin position="10"/>
        <end position="240"/>
    </location>
</feature>
<dbReference type="GO" id="GO:0005829">
    <property type="term" value="C:cytosol"/>
    <property type="evidence" value="ECO:0007669"/>
    <property type="project" value="TreeGrafter"/>
</dbReference>
<keyword evidence="4" id="KW-0862">Zinc</keyword>
<comment type="similarity">
    <text evidence="7">Belongs to the class-I aminoacyl-tRNA synthetase family. GluQ subfamily.</text>
</comment>
<evidence type="ECO:0000313" key="10">
    <source>
        <dbReference type="EMBL" id="ABC32904.1"/>
    </source>
</evidence>
<feature type="binding site" evidence="7">
    <location>
        <begin position="12"/>
        <end position="16"/>
    </location>
    <ligand>
        <name>L-glutamate</name>
        <dbReference type="ChEBI" id="CHEBI:29985"/>
    </ligand>
</feature>
<dbReference type="HOGENOM" id="CLU_015768_0_1_6"/>
<dbReference type="NCBIfam" id="NF004314">
    <property type="entry name" value="PRK05710.1-3"/>
    <property type="match status" value="1"/>
</dbReference>
<comment type="caution">
    <text evidence="7">Lacks conserved residue(s) required for the propagation of feature annotation.</text>
</comment>
<dbReference type="GO" id="GO:0006424">
    <property type="term" value="P:glutamyl-tRNA aminoacylation"/>
    <property type="evidence" value="ECO:0007669"/>
    <property type="project" value="InterPro"/>
</dbReference>